<dbReference type="PANTHER" id="PTHR21301">
    <property type="entry name" value="REVERSE TRANSCRIPTASE"/>
    <property type="match status" value="1"/>
</dbReference>
<proteinExistence type="evidence at transcript level"/>
<sequence>MTEHLWMCKLSSLLSEVRKNKTKVGSDVVIVGDINLPEEVSLVLQKGPKFGLEPKVTPHELIAVNRRIARKAEAEQREKCLLEGVDCLLKSGFPKPARKKDMSARCIVSYFSKNGLTLLQADKEGGFVVMADNDFKVRAGQAVDKNFSRIPVKSTKVKSKAVALCKRLGLDNLAKEINKCKSSALKVFFSVKTHKDGLPFRAIVTEKGSWQKQLSVYLLKHLRMLNIEDPFLTKRSDDVCEFFHTNDGVGRAFSVDVVDLFYSVPHEALFAAVRECIERNDPVSFQNTAGLSIDDFLNFLNFYLKSTFIAFDEQFYLQK</sequence>
<dbReference type="EMBL" id="GACK01000251">
    <property type="protein sequence ID" value="JAA64783.1"/>
    <property type="molecule type" value="mRNA"/>
</dbReference>
<protein>
    <submittedName>
        <fullName evidence="1">Putative tick transposon</fullName>
    </submittedName>
</protein>
<dbReference type="PANTHER" id="PTHR21301:SF10">
    <property type="entry name" value="REVERSE TRANSCRIPTASE DOMAIN-CONTAINING PROTEIN"/>
    <property type="match status" value="1"/>
</dbReference>
<organism evidence="1">
    <name type="scientific">Rhipicephalus pulchellus</name>
    <name type="common">Yellow backed tick</name>
    <name type="synonym">Dermacentor pulchellus</name>
    <dbReference type="NCBI Taxonomy" id="72859"/>
    <lineage>
        <taxon>Eukaryota</taxon>
        <taxon>Metazoa</taxon>
        <taxon>Ecdysozoa</taxon>
        <taxon>Arthropoda</taxon>
        <taxon>Chelicerata</taxon>
        <taxon>Arachnida</taxon>
        <taxon>Acari</taxon>
        <taxon>Parasitiformes</taxon>
        <taxon>Ixodida</taxon>
        <taxon>Ixodoidea</taxon>
        <taxon>Ixodidae</taxon>
        <taxon>Rhipicephalinae</taxon>
        <taxon>Rhipicephalus</taxon>
        <taxon>Rhipicephalus</taxon>
    </lineage>
</organism>
<dbReference type="AlphaFoldDB" id="L7MML2"/>
<reference evidence="1" key="2">
    <citation type="journal article" date="2015" name="J. Proteomics">
        <title>Sexual differences in the sialomes of the zebra tick, Rhipicephalus pulchellus.</title>
        <authorList>
            <person name="Tan A.W."/>
            <person name="Francischetti I.M."/>
            <person name="Slovak M."/>
            <person name="Kini R.M."/>
            <person name="Ribeiro J.M."/>
        </authorList>
    </citation>
    <scope>NUCLEOTIDE SEQUENCE</scope>
    <source>
        <tissue evidence="1">Salivary gland</tissue>
    </source>
</reference>
<accession>L7MML2</accession>
<name>L7MML2_RHIPC</name>
<evidence type="ECO:0000313" key="1">
    <source>
        <dbReference type="EMBL" id="JAA64783.1"/>
    </source>
</evidence>
<reference evidence="1" key="1">
    <citation type="submission" date="2012-11" db="EMBL/GenBank/DDBJ databases">
        <authorList>
            <person name="Lucero-Rivera Y.E."/>
            <person name="Tovar-Ramirez D."/>
        </authorList>
    </citation>
    <scope>NUCLEOTIDE SEQUENCE</scope>
    <source>
        <tissue evidence="1">Salivary gland</tissue>
    </source>
</reference>
<feature type="non-terminal residue" evidence="1">
    <location>
        <position position="319"/>
    </location>
</feature>